<dbReference type="EMBL" id="BK015832">
    <property type="protein sequence ID" value="DAE27228.1"/>
    <property type="molecule type" value="Genomic_DNA"/>
</dbReference>
<proteinExistence type="predicted"/>
<protein>
    <submittedName>
        <fullName evidence="1">Uncharacterized protein</fullName>
    </submittedName>
</protein>
<reference evidence="1" key="1">
    <citation type="journal article" date="2021" name="Proc. Natl. Acad. Sci. U.S.A.">
        <title>A Catalog of Tens of Thousands of Viruses from Human Metagenomes Reveals Hidden Associations with Chronic Diseases.</title>
        <authorList>
            <person name="Tisza M.J."/>
            <person name="Buck C.B."/>
        </authorList>
    </citation>
    <scope>NUCLEOTIDE SEQUENCE</scope>
    <source>
        <strain evidence="1">CtKgb28</strain>
    </source>
</reference>
<evidence type="ECO:0000313" key="1">
    <source>
        <dbReference type="EMBL" id="DAE27228.1"/>
    </source>
</evidence>
<accession>A0A8S5R8C1</accession>
<sequence length="80" mass="8953">MEGLPLHRTQDCIRGIKIVKCKLLIVQDFCKKQFRDNIIGGEGQSSVCSVGTLITVRIAVSLTSIRTTLFRMRMRTTGLV</sequence>
<organism evidence="1">
    <name type="scientific">virus sp. ctKgb28</name>
    <dbReference type="NCBI Taxonomy" id="2826799"/>
    <lineage>
        <taxon>Viruses</taxon>
    </lineage>
</organism>
<name>A0A8S5R8C1_9VIRU</name>